<comment type="subcellular location">
    <subcellularLocation>
        <location evidence="1">Endomembrane system</location>
        <topology evidence="1">Multi-pass membrane protein</topology>
    </subcellularLocation>
</comment>
<evidence type="ECO:0000256" key="12">
    <source>
        <dbReference type="SAM" id="MobiDB-lite"/>
    </source>
</evidence>
<dbReference type="GO" id="GO:0015431">
    <property type="term" value="F:ABC-type glutathione S-conjugate transporter activity"/>
    <property type="evidence" value="ECO:0007669"/>
    <property type="project" value="UniProtKB-EC"/>
</dbReference>
<dbReference type="GO" id="GO:0005524">
    <property type="term" value="F:ATP binding"/>
    <property type="evidence" value="ECO:0007669"/>
    <property type="project" value="UniProtKB-KW"/>
</dbReference>
<feature type="region of interest" description="Disordered" evidence="12">
    <location>
        <begin position="1"/>
        <end position="71"/>
    </location>
</feature>
<evidence type="ECO:0000313" key="16">
    <source>
        <dbReference type="Proteomes" id="UP000499080"/>
    </source>
</evidence>
<dbReference type="InterPro" id="IPR011527">
    <property type="entry name" value="ABC1_TM_dom"/>
</dbReference>
<comment type="catalytic activity">
    <reaction evidence="11">
        <text>leukotriene C4(in) + ATP + H2O = leukotriene C4(out) + ADP + phosphate + H(+)</text>
        <dbReference type="Rhea" id="RHEA:38963"/>
        <dbReference type="ChEBI" id="CHEBI:15377"/>
        <dbReference type="ChEBI" id="CHEBI:15378"/>
        <dbReference type="ChEBI" id="CHEBI:30616"/>
        <dbReference type="ChEBI" id="CHEBI:43474"/>
        <dbReference type="ChEBI" id="CHEBI:57973"/>
        <dbReference type="ChEBI" id="CHEBI:456216"/>
    </reaction>
    <physiologicalReaction direction="left-to-right" evidence="11">
        <dbReference type="Rhea" id="RHEA:38964"/>
    </physiologicalReaction>
</comment>
<evidence type="ECO:0000256" key="10">
    <source>
        <dbReference type="ARBA" id="ARBA00024220"/>
    </source>
</evidence>
<evidence type="ECO:0000256" key="1">
    <source>
        <dbReference type="ARBA" id="ARBA00004127"/>
    </source>
</evidence>
<keyword evidence="4 13" id="KW-0812">Transmembrane</keyword>
<evidence type="ECO:0000259" key="14">
    <source>
        <dbReference type="PROSITE" id="PS50929"/>
    </source>
</evidence>
<evidence type="ECO:0000256" key="2">
    <source>
        <dbReference type="ARBA" id="ARBA00009726"/>
    </source>
</evidence>
<dbReference type="InterPro" id="IPR036640">
    <property type="entry name" value="ABC1_TM_sf"/>
</dbReference>
<feature type="domain" description="ABC transmembrane type-1" evidence="14">
    <location>
        <begin position="102"/>
        <end position="385"/>
    </location>
</feature>
<keyword evidence="16" id="KW-1185">Reference proteome</keyword>
<evidence type="ECO:0000256" key="5">
    <source>
        <dbReference type="ARBA" id="ARBA00022737"/>
    </source>
</evidence>
<feature type="transmembrane region" description="Helical" evidence="13">
    <location>
        <begin position="156"/>
        <end position="177"/>
    </location>
</feature>
<dbReference type="InterPro" id="IPR050173">
    <property type="entry name" value="ABC_transporter_C-like"/>
</dbReference>
<dbReference type="AlphaFoldDB" id="A0A4Y2RRN4"/>
<organism evidence="15 16">
    <name type="scientific">Araneus ventricosus</name>
    <name type="common">Orbweaver spider</name>
    <name type="synonym">Epeira ventricosa</name>
    <dbReference type="NCBI Taxonomy" id="182803"/>
    <lineage>
        <taxon>Eukaryota</taxon>
        <taxon>Metazoa</taxon>
        <taxon>Ecdysozoa</taxon>
        <taxon>Arthropoda</taxon>
        <taxon>Chelicerata</taxon>
        <taxon>Arachnida</taxon>
        <taxon>Araneae</taxon>
        <taxon>Araneomorphae</taxon>
        <taxon>Entelegynae</taxon>
        <taxon>Araneoidea</taxon>
        <taxon>Araneidae</taxon>
        <taxon>Araneus</taxon>
    </lineage>
</organism>
<accession>A0A4Y2RRN4</accession>
<dbReference type="Gene3D" id="1.20.1560.10">
    <property type="entry name" value="ABC transporter type 1, transmembrane domain"/>
    <property type="match status" value="1"/>
</dbReference>
<dbReference type="CDD" id="cd18603">
    <property type="entry name" value="ABC_6TM_MRP1_2_3_6_D2_like"/>
    <property type="match status" value="1"/>
</dbReference>
<dbReference type="GO" id="GO:0012505">
    <property type="term" value="C:endomembrane system"/>
    <property type="evidence" value="ECO:0007669"/>
    <property type="project" value="UniProtKB-SubCell"/>
</dbReference>
<evidence type="ECO:0000256" key="3">
    <source>
        <dbReference type="ARBA" id="ARBA00022448"/>
    </source>
</evidence>
<evidence type="ECO:0000256" key="4">
    <source>
        <dbReference type="ARBA" id="ARBA00022692"/>
    </source>
</evidence>
<dbReference type="Pfam" id="PF00664">
    <property type="entry name" value="ABC_membrane"/>
    <property type="match status" value="1"/>
</dbReference>
<dbReference type="PROSITE" id="PS50929">
    <property type="entry name" value="ABC_TM1F"/>
    <property type="match status" value="1"/>
</dbReference>
<feature type="transmembrane region" description="Helical" evidence="13">
    <location>
        <begin position="243"/>
        <end position="263"/>
    </location>
</feature>
<evidence type="ECO:0000256" key="8">
    <source>
        <dbReference type="ARBA" id="ARBA00022989"/>
    </source>
</evidence>
<dbReference type="SUPFAM" id="SSF90123">
    <property type="entry name" value="ABC transporter transmembrane region"/>
    <property type="match status" value="1"/>
</dbReference>
<dbReference type="PANTHER" id="PTHR24223:SF443">
    <property type="entry name" value="MULTIDRUG-RESISTANCE LIKE PROTEIN 1, ISOFORM I"/>
    <property type="match status" value="1"/>
</dbReference>
<keyword evidence="6" id="KW-0547">Nucleotide-binding</keyword>
<name>A0A4Y2RRN4_ARAVE</name>
<keyword evidence="7" id="KW-0067">ATP-binding</keyword>
<dbReference type="Proteomes" id="UP000499080">
    <property type="component" value="Unassembled WGS sequence"/>
</dbReference>
<dbReference type="PANTHER" id="PTHR24223">
    <property type="entry name" value="ATP-BINDING CASSETTE SUB-FAMILY C"/>
    <property type="match status" value="1"/>
</dbReference>
<evidence type="ECO:0000313" key="15">
    <source>
        <dbReference type="EMBL" id="GBN78333.1"/>
    </source>
</evidence>
<comment type="caution">
    <text evidence="15">The sequence shown here is derived from an EMBL/GenBank/DDBJ whole genome shotgun (WGS) entry which is preliminary data.</text>
</comment>
<keyword evidence="8 13" id="KW-1133">Transmembrane helix</keyword>
<gene>
    <name evidence="15" type="primary">ABCC1_11</name>
    <name evidence="15" type="ORF">AVEN_272124_1</name>
</gene>
<dbReference type="OrthoDB" id="6421295at2759"/>
<evidence type="ECO:0000256" key="11">
    <source>
        <dbReference type="ARBA" id="ARBA00047523"/>
    </source>
</evidence>
<protein>
    <recommendedName>
        <fullName evidence="10">ABC-type glutathione-S-conjugate transporter</fullName>
        <ecNumber evidence="10">7.6.2.3</ecNumber>
    </recommendedName>
</protein>
<keyword evidence="5" id="KW-0677">Repeat</keyword>
<feature type="transmembrane region" description="Helical" evidence="13">
    <location>
        <begin position="334"/>
        <end position="351"/>
    </location>
</feature>
<sequence>MSDGGSDSDSVTSKAKRGSSVSIAEAGEGLRRRTKSMFDAPEKRSRKLSKQLSKQPGIDRRQSSKPEVAGVKLTEKESMQVGSVKGSVYLDYIRSYGYWNFFWTFICFVLSNGFSVGSSLWLSVWSNDSLDPATATDTHLRDVRLGVYSGLGGGEIVFTLITSILMNLACLRAGMILHDGMLEHVMRAPMSFFDTTPLGRILNRFSKDIDTVDITIRFNIRMVFIQGFRAVGAVIVICLETPLFLVACLPLIVLYYFLQKFYIPTSRQLKRLESTTRSPVYSHFSETVTGASSIRAYEASNQFMRHSNNLVDINNESYYPSLGASRWLSIRLEFLGYTIVFLSAIFAVFLRNTLSPGIAGLAVSYALQVTGILNMLVRATADVETNIVSVERCLEYTKTPVEWRSLSFTTRNADLRPNSTEDLPCIWIWCISAPLGFKPSIISVNGSLENKVPANVLSSS</sequence>
<comment type="similarity">
    <text evidence="2">Belongs to the ABC transporter superfamily. ABCC family. Conjugate transporter (TC 3.A.1.208) subfamily.</text>
</comment>
<evidence type="ECO:0000256" key="6">
    <source>
        <dbReference type="ARBA" id="ARBA00022741"/>
    </source>
</evidence>
<dbReference type="EMBL" id="BGPR01018131">
    <property type="protein sequence ID" value="GBN78333.1"/>
    <property type="molecule type" value="Genomic_DNA"/>
</dbReference>
<dbReference type="FunFam" id="1.20.1560.10:FF:000001">
    <property type="entry name" value="ATP-binding cassette subfamily C member 1"/>
    <property type="match status" value="1"/>
</dbReference>
<evidence type="ECO:0000256" key="13">
    <source>
        <dbReference type="SAM" id="Phobius"/>
    </source>
</evidence>
<evidence type="ECO:0000256" key="7">
    <source>
        <dbReference type="ARBA" id="ARBA00022840"/>
    </source>
</evidence>
<dbReference type="EC" id="7.6.2.3" evidence="10"/>
<keyword evidence="9 13" id="KW-0472">Membrane</keyword>
<reference evidence="15 16" key="1">
    <citation type="journal article" date="2019" name="Sci. Rep.">
        <title>Orb-weaving spider Araneus ventricosus genome elucidates the spidroin gene catalogue.</title>
        <authorList>
            <person name="Kono N."/>
            <person name="Nakamura H."/>
            <person name="Ohtoshi R."/>
            <person name="Moran D.A.P."/>
            <person name="Shinohara A."/>
            <person name="Yoshida Y."/>
            <person name="Fujiwara M."/>
            <person name="Mori M."/>
            <person name="Tomita M."/>
            <person name="Arakawa K."/>
        </authorList>
    </citation>
    <scope>NUCLEOTIDE SEQUENCE [LARGE SCALE GENOMIC DNA]</scope>
</reference>
<feature type="transmembrane region" description="Helical" evidence="13">
    <location>
        <begin position="101"/>
        <end position="122"/>
    </location>
</feature>
<evidence type="ECO:0000256" key="9">
    <source>
        <dbReference type="ARBA" id="ARBA00023136"/>
    </source>
</evidence>
<dbReference type="GO" id="GO:0016020">
    <property type="term" value="C:membrane"/>
    <property type="evidence" value="ECO:0007669"/>
    <property type="project" value="InterPro"/>
</dbReference>
<keyword evidence="3" id="KW-0813">Transport</keyword>
<proteinExistence type="inferred from homology"/>
<feature type="transmembrane region" description="Helical" evidence="13">
    <location>
        <begin position="357"/>
        <end position="377"/>
    </location>
</feature>
<feature type="compositionally biased region" description="Low complexity" evidence="12">
    <location>
        <begin position="1"/>
        <end position="10"/>
    </location>
</feature>